<comment type="catalytic activity">
    <reaction evidence="1">
        <text>a 1,2-diacyl-sn-glycero-3-phosphocholine + H2O = a 1,2-diacyl-sn-glycero-3-phosphate + choline + H(+)</text>
        <dbReference type="Rhea" id="RHEA:14445"/>
        <dbReference type="ChEBI" id="CHEBI:15354"/>
        <dbReference type="ChEBI" id="CHEBI:15377"/>
        <dbReference type="ChEBI" id="CHEBI:15378"/>
        <dbReference type="ChEBI" id="CHEBI:57643"/>
        <dbReference type="ChEBI" id="CHEBI:58608"/>
        <dbReference type="EC" id="3.1.4.4"/>
    </reaction>
</comment>
<dbReference type="PROSITE" id="PS51257">
    <property type="entry name" value="PROKAR_LIPOPROTEIN"/>
    <property type="match status" value="1"/>
</dbReference>
<dbReference type="SUPFAM" id="SSF56024">
    <property type="entry name" value="Phospholipase D/nuclease"/>
    <property type="match status" value="1"/>
</dbReference>
<evidence type="ECO:0000313" key="9">
    <source>
        <dbReference type="EMBL" id="EBP6408322.1"/>
    </source>
</evidence>
<evidence type="ECO:0000256" key="4">
    <source>
        <dbReference type="ARBA" id="ARBA00022801"/>
    </source>
</evidence>
<comment type="similarity">
    <text evidence="2">Belongs to the phospholipase D family.</text>
</comment>
<dbReference type="EC" id="3.1.4.4" evidence="3"/>
<feature type="domain" description="PLD phosphodiesterase" evidence="8">
    <location>
        <begin position="115"/>
        <end position="142"/>
    </location>
</feature>
<dbReference type="CDD" id="cd09170">
    <property type="entry name" value="PLDc_Nuc"/>
    <property type="match status" value="1"/>
</dbReference>
<dbReference type="GO" id="GO:0016042">
    <property type="term" value="P:lipid catabolic process"/>
    <property type="evidence" value="ECO:0007669"/>
    <property type="project" value="UniProtKB-KW"/>
</dbReference>
<protein>
    <recommendedName>
        <fullName evidence="3">phospholipase D</fullName>
        <ecNumber evidence="3">3.1.4.4</ecNumber>
    </recommendedName>
</protein>
<dbReference type="PANTHER" id="PTHR43856:SF1">
    <property type="entry name" value="MITOCHONDRIAL CARDIOLIPIN HYDROLASE"/>
    <property type="match status" value="1"/>
</dbReference>
<evidence type="ECO:0000259" key="8">
    <source>
        <dbReference type="PROSITE" id="PS50035"/>
    </source>
</evidence>
<dbReference type="InterPro" id="IPR051406">
    <property type="entry name" value="PLD_domain"/>
</dbReference>
<evidence type="ECO:0000256" key="3">
    <source>
        <dbReference type="ARBA" id="ARBA00012027"/>
    </source>
</evidence>
<dbReference type="Gene3D" id="3.30.870.10">
    <property type="entry name" value="Endonuclease Chain A"/>
    <property type="match status" value="1"/>
</dbReference>
<reference evidence="9" key="1">
    <citation type="submission" date="2018-07" db="EMBL/GenBank/DDBJ databases">
        <authorList>
            <consortium name="GenomeTrakr network: Whole genome sequencing for foodborne pathogen traceback"/>
        </authorList>
    </citation>
    <scope>NUCLEOTIDE SEQUENCE</scope>
    <source>
        <strain evidence="9">TX-883888.SUB.3</strain>
    </source>
</reference>
<dbReference type="EMBL" id="AAGMPN010000008">
    <property type="protein sequence ID" value="EBP6408322.1"/>
    <property type="molecule type" value="Genomic_DNA"/>
</dbReference>
<dbReference type="GO" id="GO:0004630">
    <property type="term" value="F:phospholipase D activity"/>
    <property type="evidence" value="ECO:0007669"/>
    <property type="project" value="UniProtKB-EC"/>
</dbReference>
<evidence type="ECO:0000256" key="1">
    <source>
        <dbReference type="ARBA" id="ARBA00000798"/>
    </source>
</evidence>
<name>A0A5U3R170_SALER</name>
<sequence>MRKFTFRQLAVSSLVCLSLSCIQPAAADPSIQVGFSPEGSALHLVLKTIESAQQEIRLMGYSFTSPEVVSALVRAKQRGVDVRIVLDEKGNRSKSSQAAMNIVVNAGIPLRTNGRYAIMHDKVIIVDNHTVEAGSFNYTRSAASRNSENVLVINEVPEVAQTYLQHWQSRWDGGTEWHSSY</sequence>
<dbReference type="GO" id="GO:0016891">
    <property type="term" value="F:RNA endonuclease activity producing 5'-phosphomonoesters, hydrolytic mechanism"/>
    <property type="evidence" value="ECO:0007669"/>
    <property type="project" value="TreeGrafter"/>
</dbReference>
<dbReference type="InterPro" id="IPR025202">
    <property type="entry name" value="PLD-like_dom"/>
</dbReference>
<evidence type="ECO:0000256" key="5">
    <source>
        <dbReference type="ARBA" id="ARBA00022963"/>
    </source>
</evidence>
<keyword evidence="7" id="KW-0732">Signal</keyword>
<evidence type="ECO:0000256" key="7">
    <source>
        <dbReference type="SAM" id="SignalP"/>
    </source>
</evidence>
<keyword evidence="6" id="KW-0443">Lipid metabolism</keyword>
<comment type="caution">
    <text evidence="9">The sequence shown here is derived from an EMBL/GenBank/DDBJ whole genome shotgun (WGS) entry which is preliminary data.</text>
</comment>
<gene>
    <name evidence="9" type="ORF">ABC99_03985</name>
</gene>
<keyword evidence="4" id="KW-0378">Hydrolase</keyword>
<dbReference type="GO" id="GO:0006793">
    <property type="term" value="P:phosphorus metabolic process"/>
    <property type="evidence" value="ECO:0007669"/>
    <property type="project" value="UniProtKB-ARBA"/>
</dbReference>
<accession>A0A5U3R170</accession>
<organism evidence="9">
    <name type="scientific">Salmonella enterica</name>
    <name type="common">Salmonella choleraesuis</name>
    <dbReference type="NCBI Taxonomy" id="28901"/>
    <lineage>
        <taxon>Bacteria</taxon>
        <taxon>Pseudomonadati</taxon>
        <taxon>Pseudomonadota</taxon>
        <taxon>Gammaproteobacteria</taxon>
        <taxon>Enterobacterales</taxon>
        <taxon>Enterobacteriaceae</taxon>
        <taxon>Salmonella</taxon>
    </lineage>
</organism>
<keyword evidence="5" id="KW-0442">Lipid degradation</keyword>
<proteinExistence type="inferred from homology"/>
<feature type="chain" id="PRO_5026267203" description="phospholipase D" evidence="7">
    <location>
        <begin position="28"/>
        <end position="181"/>
    </location>
</feature>
<dbReference type="Pfam" id="PF13091">
    <property type="entry name" value="PLDc_2"/>
    <property type="match status" value="1"/>
</dbReference>
<dbReference type="AlphaFoldDB" id="A0A5U3R170"/>
<dbReference type="InterPro" id="IPR001736">
    <property type="entry name" value="PLipase_D/transphosphatidylase"/>
</dbReference>
<feature type="signal peptide" evidence="7">
    <location>
        <begin position="1"/>
        <end position="27"/>
    </location>
</feature>
<dbReference type="PANTHER" id="PTHR43856">
    <property type="entry name" value="CARDIOLIPIN HYDROLASE"/>
    <property type="match status" value="1"/>
</dbReference>
<dbReference type="PROSITE" id="PS50035">
    <property type="entry name" value="PLD"/>
    <property type="match status" value="1"/>
</dbReference>
<evidence type="ECO:0000256" key="6">
    <source>
        <dbReference type="ARBA" id="ARBA00023098"/>
    </source>
</evidence>
<evidence type="ECO:0000256" key="2">
    <source>
        <dbReference type="ARBA" id="ARBA00008664"/>
    </source>
</evidence>